<organism evidence="2 3">
    <name type="scientific">Nostoc sphaeroides CCNUC1</name>
    <dbReference type="NCBI Taxonomy" id="2653204"/>
    <lineage>
        <taxon>Bacteria</taxon>
        <taxon>Bacillati</taxon>
        <taxon>Cyanobacteriota</taxon>
        <taxon>Cyanophyceae</taxon>
        <taxon>Nostocales</taxon>
        <taxon>Nostocaceae</taxon>
        <taxon>Nostoc</taxon>
    </lineage>
</organism>
<dbReference type="EMBL" id="CP045227">
    <property type="protein sequence ID" value="QFS51228.1"/>
    <property type="molecule type" value="Genomic_DNA"/>
</dbReference>
<dbReference type="RefSeq" id="WP_194198845.1">
    <property type="nucleotide sequence ID" value="NZ_CP045227.1"/>
</dbReference>
<keyword evidence="3" id="KW-1185">Reference proteome</keyword>
<proteinExistence type="predicted"/>
<dbReference type="KEGG" id="nsh:GXM_08722"/>
<keyword evidence="1" id="KW-1133">Transmembrane helix</keyword>
<name>A0A5P8WEN6_9NOSO</name>
<accession>A0A5P8WEN6</accession>
<evidence type="ECO:0000313" key="3">
    <source>
        <dbReference type="Proteomes" id="UP000326678"/>
    </source>
</evidence>
<reference evidence="2 3" key="1">
    <citation type="submission" date="2019-10" db="EMBL/GenBank/DDBJ databases">
        <title>Genomic and transcriptomic insights into the perfect genentic adaptation of a filamentous nitrogen-fixing cyanobacterium to rice fields.</title>
        <authorList>
            <person name="Chen Z."/>
        </authorList>
    </citation>
    <scope>NUCLEOTIDE SEQUENCE [LARGE SCALE GENOMIC DNA]</scope>
    <source>
        <strain evidence="2">CCNUC1</strain>
    </source>
</reference>
<dbReference type="AlphaFoldDB" id="A0A5P8WEN6"/>
<keyword evidence="1" id="KW-0472">Membrane</keyword>
<feature type="transmembrane region" description="Helical" evidence="1">
    <location>
        <begin position="92"/>
        <end position="113"/>
    </location>
</feature>
<sequence length="118" mass="13382">MTDNKQVVSQLTQQKPKRVLVVAPSKLTIHHRHRQSFQTPPSLSNCILKIIAKLSIASAMLFGISALGYWGLEIVEANTIPTIEDRYDWQTQKHICFGWMLFTFSSFLGSASFGDEFH</sequence>
<evidence type="ECO:0000313" key="2">
    <source>
        <dbReference type="EMBL" id="QFS51228.1"/>
    </source>
</evidence>
<gene>
    <name evidence="2" type="ORF">GXM_08722</name>
</gene>
<keyword evidence="1" id="KW-0812">Transmembrane</keyword>
<evidence type="ECO:0000256" key="1">
    <source>
        <dbReference type="SAM" id="Phobius"/>
    </source>
</evidence>
<protein>
    <submittedName>
        <fullName evidence="2">Uncharacterized protein</fullName>
    </submittedName>
</protein>
<dbReference type="Proteomes" id="UP000326678">
    <property type="component" value="Chromosome Gxm2"/>
</dbReference>